<dbReference type="AlphaFoldDB" id="A0A1E1K1J9"/>
<dbReference type="InterPro" id="IPR036875">
    <property type="entry name" value="Znf_CCHC_sf"/>
</dbReference>
<organism evidence="2 3">
    <name type="scientific">Rhynchosporium agropyri</name>
    <dbReference type="NCBI Taxonomy" id="914238"/>
    <lineage>
        <taxon>Eukaryota</taxon>
        <taxon>Fungi</taxon>
        <taxon>Dikarya</taxon>
        <taxon>Ascomycota</taxon>
        <taxon>Pezizomycotina</taxon>
        <taxon>Leotiomycetes</taxon>
        <taxon>Helotiales</taxon>
        <taxon>Ploettnerulaceae</taxon>
        <taxon>Rhynchosporium</taxon>
    </lineage>
</organism>
<feature type="region of interest" description="Disordered" evidence="1">
    <location>
        <begin position="91"/>
        <end position="223"/>
    </location>
</feature>
<evidence type="ECO:0000313" key="3">
    <source>
        <dbReference type="Proteomes" id="UP000178912"/>
    </source>
</evidence>
<keyword evidence="3" id="KW-1185">Reference proteome</keyword>
<dbReference type="Proteomes" id="UP000178912">
    <property type="component" value="Unassembled WGS sequence"/>
</dbReference>
<accession>A0A1E1K1J9</accession>
<dbReference type="EMBL" id="FJUX01000010">
    <property type="protein sequence ID" value="CZS91881.1"/>
    <property type="molecule type" value="Genomic_DNA"/>
</dbReference>
<feature type="region of interest" description="Disordered" evidence="1">
    <location>
        <begin position="286"/>
        <end position="305"/>
    </location>
</feature>
<reference evidence="3" key="1">
    <citation type="submission" date="2016-03" db="EMBL/GenBank/DDBJ databases">
        <authorList>
            <person name="Guldener U."/>
        </authorList>
    </citation>
    <scope>NUCLEOTIDE SEQUENCE [LARGE SCALE GENOMIC DNA]</scope>
    <source>
        <strain evidence="3">04CH-RAC-A.6.1</strain>
    </source>
</reference>
<dbReference type="GO" id="GO:0003676">
    <property type="term" value="F:nucleic acid binding"/>
    <property type="evidence" value="ECO:0007669"/>
    <property type="project" value="InterPro"/>
</dbReference>
<feature type="compositionally biased region" description="Basic and acidic residues" evidence="1">
    <location>
        <begin position="91"/>
        <end position="112"/>
    </location>
</feature>
<feature type="compositionally biased region" description="Basic and acidic residues" evidence="1">
    <location>
        <begin position="195"/>
        <end position="208"/>
    </location>
</feature>
<dbReference type="GO" id="GO:0008270">
    <property type="term" value="F:zinc ion binding"/>
    <property type="evidence" value="ECO:0007669"/>
    <property type="project" value="InterPro"/>
</dbReference>
<dbReference type="SUPFAM" id="SSF57756">
    <property type="entry name" value="Retrovirus zinc finger-like domains"/>
    <property type="match status" value="1"/>
</dbReference>
<evidence type="ECO:0000256" key="1">
    <source>
        <dbReference type="SAM" id="MobiDB-lite"/>
    </source>
</evidence>
<sequence length="372" mass="41924">MYGECRQPVTQCFVCRGFGHIERYCPNKQNKIRRVAGEPLPGTRAWCEMHGLQNDPELKKRILNALKVNPGSAIYVNDICIYLGTERNFDVDDKPSRGRTLEQRVQKERERSMSPARYRQPSPQNHRDRSPPLDCGPPGYYGSSQQQSRYRSRSPLAYCRRTPSPYRLPSYAPDRRARSPRYARDSSAVVFEARNGGDRRDKNREPRRAAPVKFNMPPAQPNFHQTGRPANTSQHVSGNTAEIARGSPLQARDTNSQPMQGVIAESQVKAVSGSRSQAAAYKAFKQTQSQMSPPPASPQTGASTIVDDPHFVLGITRGAGRDEILDAYQQRMTEVANERRADENFQDRMPSHIWEDSMNILIAAKSQLLRGV</sequence>
<evidence type="ECO:0000313" key="2">
    <source>
        <dbReference type="EMBL" id="CZS91881.1"/>
    </source>
</evidence>
<name>A0A1E1K1J9_9HELO</name>
<evidence type="ECO:0008006" key="4">
    <source>
        <dbReference type="Google" id="ProtNLM"/>
    </source>
</evidence>
<dbReference type="OrthoDB" id="3540452at2759"/>
<proteinExistence type="predicted"/>
<gene>
    <name evidence="2" type="ORF">RAG0_02434</name>
</gene>
<protein>
    <recommendedName>
        <fullName evidence="4">CCHC-type domain-containing protein</fullName>
    </recommendedName>
</protein>
<feature type="compositionally biased region" description="Low complexity" evidence="1">
    <location>
        <begin position="136"/>
        <end position="155"/>
    </location>
</feature>